<feature type="transmembrane region" description="Helical" evidence="1">
    <location>
        <begin position="20"/>
        <end position="38"/>
    </location>
</feature>
<dbReference type="RefSeq" id="WP_137451331.1">
    <property type="nucleotide sequence ID" value="NZ_SZZH01000006.1"/>
</dbReference>
<comment type="caution">
    <text evidence="3">The sequence shown here is derived from an EMBL/GenBank/DDBJ whole genome shotgun (WGS) entry which is preliminary data.</text>
</comment>
<dbReference type="OrthoDB" id="5189227at2"/>
<dbReference type="EMBL" id="SZZH01000006">
    <property type="protein sequence ID" value="TKV56944.1"/>
    <property type="molecule type" value="Genomic_DNA"/>
</dbReference>
<protein>
    <submittedName>
        <fullName evidence="3">PH domain-containing protein</fullName>
    </submittedName>
</protein>
<organism evidence="3 4">
    <name type="scientific">Nakamurella flava</name>
    <dbReference type="NCBI Taxonomy" id="2576308"/>
    <lineage>
        <taxon>Bacteria</taxon>
        <taxon>Bacillati</taxon>
        <taxon>Actinomycetota</taxon>
        <taxon>Actinomycetes</taxon>
        <taxon>Nakamurellales</taxon>
        <taxon>Nakamurellaceae</taxon>
        <taxon>Nakamurella</taxon>
    </lineage>
</organism>
<evidence type="ECO:0000313" key="4">
    <source>
        <dbReference type="Proteomes" id="UP000306985"/>
    </source>
</evidence>
<evidence type="ECO:0000259" key="2">
    <source>
        <dbReference type="Pfam" id="PF10756"/>
    </source>
</evidence>
<feature type="transmembrane region" description="Helical" evidence="1">
    <location>
        <begin position="44"/>
        <end position="62"/>
    </location>
</feature>
<accession>A0A4U6QAF7</accession>
<sequence>MDKSADFPGPGAQKWQPPRAVAAGAGVLAAAAVGWAALAAGMDQVVAGAVAVVAVAVLPFTARRRLTAGPAGIAVRGVLSTRRWLWSDVEAVALATQQRLGLTSTTVELDLGEEVLVFGRFDLDADPQAVHDALLRWYTA</sequence>
<proteinExistence type="predicted"/>
<dbReference type="InterPro" id="IPR019692">
    <property type="entry name" value="CFP-6_PH"/>
</dbReference>
<evidence type="ECO:0000313" key="3">
    <source>
        <dbReference type="EMBL" id="TKV56944.1"/>
    </source>
</evidence>
<reference evidence="3 4" key="1">
    <citation type="submission" date="2019-05" db="EMBL/GenBank/DDBJ databases">
        <title>Nakamurella sp. N5BH11, whole genome shotgun sequence.</title>
        <authorList>
            <person name="Tuo L."/>
        </authorList>
    </citation>
    <scope>NUCLEOTIDE SEQUENCE [LARGE SCALE GENOMIC DNA]</scope>
    <source>
        <strain evidence="3 4">N5BH11</strain>
    </source>
</reference>
<feature type="domain" description="Low molecular weight protein antigen 6 PH" evidence="2">
    <location>
        <begin position="63"/>
        <end position="136"/>
    </location>
</feature>
<keyword evidence="1" id="KW-0472">Membrane</keyword>
<evidence type="ECO:0000256" key="1">
    <source>
        <dbReference type="SAM" id="Phobius"/>
    </source>
</evidence>
<keyword evidence="1" id="KW-1133">Transmembrane helix</keyword>
<dbReference type="Pfam" id="PF10756">
    <property type="entry name" value="bPH_6"/>
    <property type="match status" value="1"/>
</dbReference>
<keyword evidence="4" id="KW-1185">Reference proteome</keyword>
<keyword evidence="1" id="KW-0812">Transmembrane</keyword>
<gene>
    <name evidence="3" type="ORF">FDO65_19120</name>
</gene>
<dbReference type="AlphaFoldDB" id="A0A4U6QAF7"/>
<dbReference type="Proteomes" id="UP000306985">
    <property type="component" value="Unassembled WGS sequence"/>
</dbReference>
<name>A0A4U6QAF7_9ACTN</name>